<dbReference type="FunFam" id="2.40.50.140:FF:000043">
    <property type="entry name" value="DNA-directed RNA polymerase II subunit RPB7"/>
    <property type="match status" value="1"/>
</dbReference>
<sequence>MFFLHEMERVVNLHPSYFDKDTHKYITDTLYQDVEGTNTGNFYIVCVVSVLDISEPRVLPGSGFAEFTIMFQAVVWRPFKGEVCDGMVSSVVSNGFFVDVGPLNVFVSKAMIPSDIKFDGNATPPQFTDNADQVIERGTHIRVKIKGIRGEVGQMYAIATIKEDYLGCVLLISAASFVTPADFVHSPLLET</sequence>
<dbReference type="InterPro" id="IPR012340">
    <property type="entry name" value="NA-bd_OB-fold"/>
</dbReference>
<evidence type="ECO:0000256" key="2">
    <source>
        <dbReference type="ARBA" id="ARBA00009307"/>
    </source>
</evidence>
<dbReference type="GO" id="GO:0005665">
    <property type="term" value="C:RNA polymerase II, core complex"/>
    <property type="evidence" value="ECO:0007669"/>
    <property type="project" value="TreeGrafter"/>
</dbReference>
<dbReference type="AlphaFoldDB" id="A0A4S9CRV7"/>
<dbReference type="InterPro" id="IPR045113">
    <property type="entry name" value="Rpb7-like"/>
</dbReference>
<dbReference type="GO" id="GO:0003697">
    <property type="term" value="F:single-stranded DNA binding"/>
    <property type="evidence" value="ECO:0007669"/>
    <property type="project" value="TreeGrafter"/>
</dbReference>
<dbReference type="PANTHER" id="PTHR12709">
    <property type="entry name" value="DNA-DIRECTED RNA POLYMERASE II, III"/>
    <property type="match status" value="1"/>
</dbReference>
<evidence type="ECO:0000313" key="8">
    <source>
        <dbReference type="EMBL" id="THX10105.1"/>
    </source>
</evidence>
<dbReference type="InterPro" id="IPR005576">
    <property type="entry name" value="Rpb7-like_N"/>
</dbReference>
<reference evidence="8" key="1">
    <citation type="submission" date="2018-10" db="EMBL/GenBank/DDBJ databases">
        <title>Fifty Aureobasidium pullulans genomes reveal a recombining polyextremotolerant generalist.</title>
        <authorList>
            <person name="Gostincar C."/>
            <person name="Turk M."/>
            <person name="Zajc J."/>
            <person name="Gunde-Cimerman N."/>
        </authorList>
    </citation>
    <scope>NUCLEOTIDE SEQUENCE [LARGE SCALE GENOMIC DNA]</scope>
    <source>
        <strain evidence="8">EXF-10085</strain>
    </source>
</reference>
<keyword evidence="5 6" id="KW-0539">Nucleus</keyword>
<keyword evidence="3 6" id="KW-0240">DNA-directed RNA polymerase</keyword>
<dbReference type="CDD" id="cd04329">
    <property type="entry name" value="RNAP_II_Rpb7_N"/>
    <property type="match status" value="1"/>
</dbReference>
<gene>
    <name evidence="8" type="ORF">D6D13_05686</name>
</gene>
<evidence type="ECO:0000256" key="1">
    <source>
        <dbReference type="ARBA" id="ARBA00004123"/>
    </source>
</evidence>
<protein>
    <recommendedName>
        <fullName evidence="6">DNA-directed RNA polymerase subunit</fullName>
    </recommendedName>
</protein>
<dbReference type="GO" id="GO:0060213">
    <property type="term" value="P:positive regulation of nuclear-transcribed mRNA poly(A) tail shortening"/>
    <property type="evidence" value="ECO:0007669"/>
    <property type="project" value="TreeGrafter"/>
</dbReference>
<dbReference type="InterPro" id="IPR003029">
    <property type="entry name" value="S1_domain"/>
</dbReference>
<dbReference type="EMBL" id="QZAS01000018">
    <property type="protein sequence ID" value="THX10105.1"/>
    <property type="molecule type" value="Genomic_DNA"/>
</dbReference>
<comment type="subcellular location">
    <subcellularLocation>
        <location evidence="1 6">Nucleus</location>
    </subcellularLocation>
</comment>
<evidence type="ECO:0000259" key="7">
    <source>
        <dbReference type="PROSITE" id="PS50126"/>
    </source>
</evidence>
<dbReference type="SUPFAM" id="SSF50249">
    <property type="entry name" value="Nucleic acid-binding proteins"/>
    <property type="match status" value="1"/>
</dbReference>
<dbReference type="Gene3D" id="3.30.1490.120">
    <property type="entry name" value="RNA polymerase Rpb7-like, N-terminal domain"/>
    <property type="match status" value="1"/>
</dbReference>
<comment type="function">
    <text evidence="6">DNA-dependent RNA polymerase which catalyzes the transcription of DNA into RNA using the four ribonucleoside triphosphates as substrates.</text>
</comment>
<feature type="domain" description="S1 motif" evidence="7">
    <location>
        <begin position="81"/>
        <end position="162"/>
    </location>
</feature>
<dbReference type="GO" id="GO:0003727">
    <property type="term" value="F:single-stranded RNA binding"/>
    <property type="evidence" value="ECO:0007669"/>
    <property type="project" value="TreeGrafter"/>
</dbReference>
<dbReference type="Pfam" id="PF00575">
    <property type="entry name" value="S1"/>
    <property type="match status" value="1"/>
</dbReference>
<dbReference type="GO" id="GO:0006367">
    <property type="term" value="P:transcription initiation at RNA polymerase II promoter"/>
    <property type="evidence" value="ECO:0007669"/>
    <property type="project" value="TreeGrafter"/>
</dbReference>
<dbReference type="GO" id="GO:0045948">
    <property type="term" value="P:positive regulation of translational initiation"/>
    <property type="evidence" value="ECO:0007669"/>
    <property type="project" value="TreeGrafter"/>
</dbReference>
<dbReference type="Gene3D" id="2.40.50.140">
    <property type="entry name" value="Nucleic acid-binding proteins"/>
    <property type="match status" value="1"/>
</dbReference>
<comment type="similarity">
    <text evidence="2">Belongs to the eukaryotic RPB7/RPC8 RNA polymerase subunit family.</text>
</comment>
<dbReference type="CDD" id="cd04462">
    <property type="entry name" value="S1_RNAPII_Rpb7"/>
    <property type="match status" value="1"/>
</dbReference>
<name>A0A4S9CRV7_AURPU</name>
<dbReference type="Pfam" id="PF03876">
    <property type="entry name" value="SHS2_Rpb7-N"/>
    <property type="match status" value="1"/>
</dbReference>
<dbReference type="InterPro" id="IPR036898">
    <property type="entry name" value="RNA_pol_Rpb7-like_N_sf"/>
</dbReference>
<evidence type="ECO:0000256" key="4">
    <source>
        <dbReference type="ARBA" id="ARBA00023163"/>
    </source>
</evidence>
<dbReference type="GO" id="GO:0031369">
    <property type="term" value="F:translation initiation factor binding"/>
    <property type="evidence" value="ECO:0007669"/>
    <property type="project" value="TreeGrafter"/>
</dbReference>
<dbReference type="GO" id="GO:0000932">
    <property type="term" value="C:P-body"/>
    <property type="evidence" value="ECO:0007669"/>
    <property type="project" value="TreeGrafter"/>
</dbReference>
<evidence type="ECO:0000256" key="6">
    <source>
        <dbReference type="RuleBase" id="RU369086"/>
    </source>
</evidence>
<keyword evidence="4 6" id="KW-0804">Transcription</keyword>
<evidence type="ECO:0000256" key="5">
    <source>
        <dbReference type="ARBA" id="ARBA00023242"/>
    </source>
</evidence>
<dbReference type="PANTHER" id="PTHR12709:SF4">
    <property type="entry name" value="DNA-DIRECTED RNA POLYMERASE II SUBUNIT RPB7"/>
    <property type="match status" value="1"/>
</dbReference>
<dbReference type="PROSITE" id="PS50126">
    <property type="entry name" value="S1"/>
    <property type="match status" value="1"/>
</dbReference>
<comment type="caution">
    <text evidence="8">The sequence shown here is derived from an EMBL/GenBank/DDBJ whole genome shotgun (WGS) entry which is preliminary data.</text>
</comment>
<dbReference type="FunFam" id="3.30.1490.120:FF:000001">
    <property type="entry name" value="DNA-directed RNA polymerase II subunit RPB7"/>
    <property type="match status" value="1"/>
</dbReference>
<evidence type="ECO:0000256" key="3">
    <source>
        <dbReference type="ARBA" id="ARBA00022478"/>
    </source>
</evidence>
<organism evidence="8">
    <name type="scientific">Aureobasidium pullulans</name>
    <name type="common">Black yeast</name>
    <name type="synonym">Pullularia pullulans</name>
    <dbReference type="NCBI Taxonomy" id="5580"/>
    <lineage>
        <taxon>Eukaryota</taxon>
        <taxon>Fungi</taxon>
        <taxon>Dikarya</taxon>
        <taxon>Ascomycota</taxon>
        <taxon>Pezizomycotina</taxon>
        <taxon>Dothideomycetes</taxon>
        <taxon>Dothideomycetidae</taxon>
        <taxon>Dothideales</taxon>
        <taxon>Saccotheciaceae</taxon>
        <taxon>Aureobasidium</taxon>
    </lineage>
</organism>
<dbReference type="SUPFAM" id="SSF88798">
    <property type="entry name" value="N-terminal, heterodimerisation domain of RBP7 (RpoE)"/>
    <property type="match status" value="1"/>
</dbReference>
<accession>A0A4S9CRV7</accession>
<proteinExistence type="inferred from homology"/>